<dbReference type="KEGG" id="lpil:LIP_0652"/>
<dbReference type="PANTHER" id="PTHR43245">
    <property type="entry name" value="BIFUNCTIONAL POLYMYXIN RESISTANCE PROTEIN ARNA"/>
    <property type="match status" value="1"/>
</dbReference>
<dbReference type="Pfam" id="PF01370">
    <property type="entry name" value="Epimerase"/>
    <property type="match status" value="1"/>
</dbReference>
<dbReference type="InterPro" id="IPR001509">
    <property type="entry name" value="Epimerase_deHydtase"/>
</dbReference>
<organism evidence="2 3">
    <name type="scientific">Limnochorda pilosa</name>
    <dbReference type="NCBI Taxonomy" id="1555112"/>
    <lineage>
        <taxon>Bacteria</taxon>
        <taxon>Bacillati</taxon>
        <taxon>Bacillota</taxon>
        <taxon>Limnochordia</taxon>
        <taxon>Limnochordales</taxon>
        <taxon>Limnochordaceae</taxon>
        <taxon>Limnochorda</taxon>
    </lineage>
</organism>
<dbReference type="PATRIC" id="fig|1555112.3.peg.682"/>
<evidence type="ECO:0000313" key="2">
    <source>
        <dbReference type="EMBL" id="BAS26509.1"/>
    </source>
</evidence>
<dbReference type="RefSeq" id="WP_068134155.1">
    <property type="nucleotide sequence ID" value="NZ_AP014924.1"/>
</dbReference>
<accession>A0A0K2SI34</accession>
<dbReference type="EMBL" id="AP014924">
    <property type="protein sequence ID" value="BAS26509.1"/>
    <property type="molecule type" value="Genomic_DNA"/>
</dbReference>
<dbReference type="Proteomes" id="UP000065807">
    <property type="component" value="Chromosome"/>
</dbReference>
<proteinExistence type="predicted"/>
<dbReference type="InterPro" id="IPR036291">
    <property type="entry name" value="NAD(P)-bd_dom_sf"/>
</dbReference>
<keyword evidence="3" id="KW-1185">Reference proteome</keyword>
<name>A0A0K2SI34_LIMPI</name>
<dbReference type="STRING" id="1555112.LIP_0652"/>
<dbReference type="SUPFAM" id="SSF51735">
    <property type="entry name" value="NAD(P)-binding Rossmann-fold domains"/>
    <property type="match status" value="1"/>
</dbReference>
<dbReference type="AlphaFoldDB" id="A0A0K2SI34"/>
<evidence type="ECO:0000313" key="3">
    <source>
        <dbReference type="Proteomes" id="UP000065807"/>
    </source>
</evidence>
<reference evidence="3" key="1">
    <citation type="submission" date="2015-07" db="EMBL/GenBank/DDBJ databases">
        <title>Complete genome sequence and phylogenetic analysis of Limnochorda pilosa.</title>
        <authorList>
            <person name="Watanabe M."/>
            <person name="Kojima H."/>
            <person name="Fukui M."/>
        </authorList>
    </citation>
    <scope>NUCLEOTIDE SEQUENCE [LARGE SCALE GENOMIC DNA]</scope>
    <source>
        <strain evidence="3">HC45</strain>
    </source>
</reference>
<dbReference type="InterPro" id="IPR050177">
    <property type="entry name" value="Lipid_A_modif_metabolic_enz"/>
</dbReference>
<dbReference type="OrthoDB" id="112777at2"/>
<evidence type="ECO:0000259" key="1">
    <source>
        <dbReference type="Pfam" id="PF01370"/>
    </source>
</evidence>
<sequence>MSTKIHLVLGATGSIGSAVTAELLRRGERVRVLVRDETRVSALFPSAGPHLEVLPGSATDPDARAVAFSDVHTCYNGLNLPYPQWDRLPAIHRAVVQAAARAGARLAFPGNVYVYGHPQTRPVREDHPLAAHTRKGRIRMQIEEMLWEAHRRGDVPVTILRLPDFYGPNVLNPLVEPAFVQALTGKGGQVLCPGNPDADHELVFIRDAAQAMVDVASREEAFGQTFHLPGPGPITLRRWIGRIFEVAGAARPRILAAGRTLTALAGLFDPGARELREMLYLWEEPLILDGTRYRNAFGSYPATPYDEGIRQTLAWFRAREAGRDSLLEATAS</sequence>
<protein>
    <recommendedName>
        <fullName evidence="1">NAD-dependent epimerase/dehydratase domain-containing protein</fullName>
    </recommendedName>
</protein>
<feature type="domain" description="NAD-dependent epimerase/dehydratase" evidence="1">
    <location>
        <begin position="7"/>
        <end position="220"/>
    </location>
</feature>
<gene>
    <name evidence="2" type="ORF">LIP_0652</name>
</gene>
<reference evidence="3" key="2">
    <citation type="journal article" date="2016" name="Int. J. Syst. Evol. Microbiol.">
        <title>Complete genome sequence and cell structure of Limnochorda pilosa, a Gram-negative spore-former within the phylum Firmicutes.</title>
        <authorList>
            <person name="Watanabe M."/>
            <person name="Kojima H."/>
            <person name="Fukui M."/>
        </authorList>
    </citation>
    <scope>NUCLEOTIDE SEQUENCE [LARGE SCALE GENOMIC DNA]</scope>
    <source>
        <strain evidence="3">HC45</strain>
    </source>
</reference>
<dbReference type="Gene3D" id="3.40.50.720">
    <property type="entry name" value="NAD(P)-binding Rossmann-like Domain"/>
    <property type="match status" value="1"/>
</dbReference>